<dbReference type="Proteomes" id="UP001108240">
    <property type="component" value="Unplaced"/>
</dbReference>
<organism evidence="13 14">
    <name type="scientific">Cyprinus carpio carpio</name>
    <dbReference type="NCBI Taxonomy" id="630221"/>
    <lineage>
        <taxon>Eukaryota</taxon>
        <taxon>Metazoa</taxon>
        <taxon>Chordata</taxon>
        <taxon>Craniata</taxon>
        <taxon>Vertebrata</taxon>
        <taxon>Euteleostomi</taxon>
        <taxon>Actinopterygii</taxon>
        <taxon>Neopterygii</taxon>
        <taxon>Teleostei</taxon>
        <taxon>Ostariophysi</taxon>
        <taxon>Cypriniformes</taxon>
        <taxon>Cyprinidae</taxon>
        <taxon>Cyprininae</taxon>
        <taxon>Cyprinus</taxon>
    </lineage>
</organism>
<comment type="similarity">
    <text evidence="3">Belongs to the metallophosphoesterase superfamily. CPPED1 family.</text>
</comment>
<dbReference type="GO" id="GO:0046872">
    <property type="term" value="F:metal ion binding"/>
    <property type="evidence" value="ECO:0007669"/>
    <property type="project" value="UniProtKB-KW"/>
</dbReference>
<evidence type="ECO:0000256" key="10">
    <source>
        <dbReference type="ARBA" id="ARBA00047761"/>
    </source>
</evidence>
<dbReference type="GeneTree" id="ENSGT00940000165873"/>
<accession>A0A9J7ZVH4</accession>
<dbReference type="CDD" id="cd07395">
    <property type="entry name" value="MPP_CSTP1"/>
    <property type="match status" value="1"/>
</dbReference>
<keyword evidence="6" id="KW-0963">Cytoplasm</keyword>
<dbReference type="InterPro" id="IPR004843">
    <property type="entry name" value="Calcineurin-like_PHP"/>
</dbReference>
<dbReference type="Ensembl" id="ENSCCRT00000161551.1">
    <property type="protein sequence ID" value="ENSCCRP00000133175.1"/>
    <property type="gene ID" value="ENSCCRG00000060087.1"/>
</dbReference>
<evidence type="ECO:0000256" key="1">
    <source>
        <dbReference type="ARBA" id="ARBA00001968"/>
    </source>
</evidence>
<evidence type="ECO:0000313" key="13">
    <source>
        <dbReference type="Ensembl" id="ENSCCRP00000133175.1"/>
    </source>
</evidence>
<comment type="subcellular location">
    <subcellularLocation>
        <location evidence="2">Cytoplasm</location>
    </subcellularLocation>
</comment>
<sequence>MAGDESVFLRAKDRKYKGLTEGCTVRIRNRKKFSIFSLVFEACCSVKNLFTHSVTAVKVLYTAEVSIRQARRTFPHVPDEQKEWSGPFYFIQAADPQLGLMKAWRIGDCDSGGDEWTEEVQLTKQAVQAINKLQPRPRFLVLCGDLVHAMPGCPFREEQVKDLKEALRGSDPDIPLVFVSGNHDLGNTPTPESVEQFCRDWGDDYFSFWVGGVLCLVLNSQFFFDSSGCPELMEAHEVWLESQLQRAIQTPSCHVLVFQHIPLFLHKPDEEDDYFNLQKGIRERLIQRFKQAGVKAVFSGHYHRNAGGCYDGLDMVVSSAVGCQLGDDAHGVRVVVVTKDDIIHRYHSLDQLTQRGMDEDLKKLLV</sequence>
<dbReference type="InterPro" id="IPR041867">
    <property type="entry name" value="MPP_CSTP1"/>
</dbReference>
<proteinExistence type="inferred from homology"/>
<evidence type="ECO:0000256" key="9">
    <source>
        <dbReference type="ARBA" id="ARBA00032900"/>
    </source>
</evidence>
<keyword evidence="8" id="KW-0378">Hydrolase</keyword>
<evidence type="ECO:0000259" key="12">
    <source>
        <dbReference type="Pfam" id="PF00149"/>
    </source>
</evidence>
<protein>
    <recommendedName>
        <fullName evidence="5">Serine/threonine-protein phosphatase CPPED1</fullName>
        <ecNumber evidence="4">3.1.3.16</ecNumber>
    </recommendedName>
    <alternativeName>
        <fullName evidence="9">Calcineurin-like phosphoesterase domain-containing protein 1</fullName>
    </alternativeName>
</protein>
<dbReference type="Pfam" id="PF00149">
    <property type="entry name" value="Metallophos"/>
    <property type="match status" value="1"/>
</dbReference>
<feature type="domain" description="Calcineurin-like phosphoesterase" evidence="12">
    <location>
        <begin position="126"/>
        <end position="304"/>
    </location>
</feature>
<comment type="cofactor">
    <cofactor evidence="1">
        <name>a divalent metal cation</name>
        <dbReference type="ChEBI" id="CHEBI:60240"/>
    </cofactor>
</comment>
<comment type="catalytic activity">
    <reaction evidence="10">
        <text>O-phospho-L-seryl-[protein] + H2O = L-seryl-[protein] + phosphate</text>
        <dbReference type="Rhea" id="RHEA:20629"/>
        <dbReference type="Rhea" id="RHEA-COMP:9863"/>
        <dbReference type="Rhea" id="RHEA-COMP:11604"/>
        <dbReference type="ChEBI" id="CHEBI:15377"/>
        <dbReference type="ChEBI" id="CHEBI:29999"/>
        <dbReference type="ChEBI" id="CHEBI:43474"/>
        <dbReference type="ChEBI" id="CHEBI:83421"/>
        <dbReference type="EC" id="3.1.3.16"/>
    </reaction>
</comment>
<dbReference type="PANTHER" id="PTHR43143">
    <property type="entry name" value="METALLOPHOSPHOESTERASE, CALCINEURIN SUPERFAMILY"/>
    <property type="match status" value="1"/>
</dbReference>
<evidence type="ECO:0000256" key="5">
    <source>
        <dbReference type="ARBA" id="ARBA00013356"/>
    </source>
</evidence>
<evidence type="ECO:0000256" key="2">
    <source>
        <dbReference type="ARBA" id="ARBA00004496"/>
    </source>
</evidence>
<keyword evidence="7" id="KW-0479">Metal-binding</keyword>
<name>A0A9J7ZVH4_CYPCA</name>
<dbReference type="GO" id="GO:0005737">
    <property type="term" value="C:cytoplasm"/>
    <property type="evidence" value="ECO:0007669"/>
    <property type="project" value="UniProtKB-SubCell"/>
</dbReference>
<keyword evidence="14" id="KW-1185">Reference proteome</keyword>
<dbReference type="AlphaFoldDB" id="A0A9J7ZVH4"/>
<dbReference type="GO" id="GO:0004722">
    <property type="term" value="F:protein serine/threonine phosphatase activity"/>
    <property type="evidence" value="ECO:0007669"/>
    <property type="project" value="UniProtKB-EC"/>
</dbReference>
<reference evidence="13" key="2">
    <citation type="submission" date="2025-09" db="UniProtKB">
        <authorList>
            <consortium name="Ensembl"/>
        </authorList>
    </citation>
    <scope>IDENTIFICATION</scope>
</reference>
<dbReference type="SUPFAM" id="SSF56300">
    <property type="entry name" value="Metallo-dependent phosphatases"/>
    <property type="match status" value="1"/>
</dbReference>
<evidence type="ECO:0000313" key="14">
    <source>
        <dbReference type="Proteomes" id="UP001108240"/>
    </source>
</evidence>
<evidence type="ECO:0000256" key="11">
    <source>
        <dbReference type="ARBA" id="ARBA00048336"/>
    </source>
</evidence>
<dbReference type="InterPro" id="IPR029052">
    <property type="entry name" value="Metallo-depent_PP-like"/>
</dbReference>
<evidence type="ECO:0000256" key="7">
    <source>
        <dbReference type="ARBA" id="ARBA00022723"/>
    </source>
</evidence>
<dbReference type="Gene3D" id="3.60.21.10">
    <property type="match status" value="1"/>
</dbReference>
<evidence type="ECO:0000256" key="4">
    <source>
        <dbReference type="ARBA" id="ARBA00013081"/>
    </source>
</evidence>
<dbReference type="OMA" id="NEPTHET"/>
<evidence type="ECO:0000256" key="8">
    <source>
        <dbReference type="ARBA" id="ARBA00022801"/>
    </source>
</evidence>
<dbReference type="PANTHER" id="PTHR43143:SF1">
    <property type="entry name" value="SERINE_THREONINE-PROTEIN PHOSPHATASE CPPED1"/>
    <property type="match status" value="1"/>
</dbReference>
<reference evidence="13" key="1">
    <citation type="submission" date="2025-08" db="UniProtKB">
        <authorList>
            <consortium name="Ensembl"/>
        </authorList>
    </citation>
    <scope>IDENTIFICATION</scope>
</reference>
<evidence type="ECO:0000256" key="6">
    <source>
        <dbReference type="ARBA" id="ARBA00022490"/>
    </source>
</evidence>
<dbReference type="InterPro" id="IPR051918">
    <property type="entry name" value="STPP_CPPED1"/>
</dbReference>
<dbReference type="EC" id="3.1.3.16" evidence="4"/>
<evidence type="ECO:0000256" key="3">
    <source>
        <dbReference type="ARBA" id="ARBA00010567"/>
    </source>
</evidence>
<comment type="catalytic activity">
    <reaction evidence="11">
        <text>O-phospho-L-threonyl-[protein] + H2O = L-threonyl-[protein] + phosphate</text>
        <dbReference type="Rhea" id="RHEA:47004"/>
        <dbReference type="Rhea" id="RHEA-COMP:11060"/>
        <dbReference type="Rhea" id="RHEA-COMP:11605"/>
        <dbReference type="ChEBI" id="CHEBI:15377"/>
        <dbReference type="ChEBI" id="CHEBI:30013"/>
        <dbReference type="ChEBI" id="CHEBI:43474"/>
        <dbReference type="ChEBI" id="CHEBI:61977"/>
        <dbReference type="EC" id="3.1.3.16"/>
    </reaction>
</comment>